<sequence>MGGIDVMLEGLKIYFQLVSNGFVHAKEEEGVLYFSDAAIRDFVKQCANASGTEVLEGSDYIHLVASDNGSLFSTPYSQLKQKFGFENQEQFHVLCVIALVYLAEIDTDIVMRNQMDIEGTSYYKLIKDVENVLNEWSEKIENDTKFEEQWGINIWEVINVFSTRNLKDEKASKLLPSFKTKSAIVHMLMKFLEDNNLVRIYPTMGTFIVYPTEILYERMNLAYRDDTRFNSIRNLILKSQGSEL</sequence>
<comment type="caution">
    <text evidence="1">The sequence shown here is derived from an EMBL/GenBank/DDBJ whole genome shotgun (WGS) entry which is preliminary data.</text>
</comment>
<protein>
    <submittedName>
        <fullName evidence="1">Uncharacterized protein</fullName>
    </submittedName>
</protein>
<keyword evidence="2" id="KW-1185">Reference proteome</keyword>
<dbReference type="Pfam" id="PF19539">
    <property type="entry name" value="DUF6063"/>
    <property type="match status" value="1"/>
</dbReference>
<name>A0ABS6JAG4_9BACI</name>
<dbReference type="RefSeq" id="WP_217064423.1">
    <property type="nucleotide sequence ID" value="NZ_JAHQCS010000035.1"/>
</dbReference>
<accession>A0ABS6JAG4</accession>
<evidence type="ECO:0000313" key="2">
    <source>
        <dbReference type="Proteomes" id="UP000784880"/>
    </source>
</evidence>
<gene>
    <name evidence="1" type="ORF">KS419_02090</name>
</gene>
<dbReference type="Proteomes" id="UP000784880">
    <property type="component" value="Unassembled WGS sequence"/>
</dbReference>
<proteinExistence type="predicted"/>
<dbReference type="EMBL" id="JAHQCS010000035">
    <property type="protein sequence ID" value="MBU9710531.1"/>
    <property type="molecule type" value="Genomic_DNA"/>
</dbReference>
<dbReference type="InterPro" id="IPR045707">
    <property type="entry name" value="DUF6063"/>
</dbReference>
<evidence type="ECO:0000313" key="1">
    <source>
        <dbReference type="EMBL" id="MBU9710531.1"/>
    </source>
</evidence>
<organism evidence="1 2">
    <name type="scientific">Evansella tamaricis</name>
    <dbReference type="NCBI Taxonomy" id="2069301"/>
    <lineage>
        <taxon>Bacteria</taxon>
        <taxon>Bacillati</taxon>
        <taxon>Bacillota</taxon>
        <taxon>Bacilli</taxon>
        <taxon>Bacillales</taxon>
        <taxon>Bacillaceae</taxon>
        <taxon>Evansella</taxon>
    </lineage>
</organism>
<reference evidence="1 2" key="1">
    <citation type="submission" date="2021-06" db="EMBL/GenBank/DDBJ databases">
        <title>Bacillus sp. RD4P76, an endophyte from a halophyte.</title>
        <authorList>
            <person name="Sun J.-Q."/>
        </authorList>
    </citation>
    <scope>NUCLEOTIDE SEQUENCE [LARGE SCALE GENOMIC DNA]</scope>
    <source>
        <strain evidence="1 2">CGMCC 1.15917</strain>
    </source>
</reference>